<dbReference type="STRING" id="403673.A0A177WYY5"/>
<keyword evidence="7" id="KW-0783">Tetrahydrobiopterin biosynthesis</keyword>
<evidence type="ECO:0000256" key="2">
    <source>
        <dbReference type="ARBA" id="ARBA00005126"/>
    </source>
</evidence>
<reference evidence="9 10" key="1">
    <citation type="submission" date="2006-10" db="EMBL/GenBank/DDBJ databases">
        <title>The Genome Sequence of Batrachochytrium dendrobatidis JEL423.</title>
        <authorList>
            <consortium name="The Broad Institute Genome Sequencing Platform"/>
            <person name="Birren B."/>
            <person name="Lander E."/>
            <person name="Galagan J."/>
            <person name="Cuomo C."/>
            <person name="Devon K."/>
            <person name="Jaffe D."/>
            <person name="Butler J."/>
            <person name="Alvarez P."/>
            <person name="Gnerre S."/>
            <person name="Grabherr M."/>
            <person name="Kleber M."/>
            <person name="Mauceli E."/>
            <person name="Brockman W."/>
            <person name="Young S."/>
            <person name="LaButti K."/>
            <person name="Sykes S."/>
            <person name="DeCaprio D."/>
            <person name="Crawford M."/>
            <person name="Koehrsen M."/>
            <person name="Engels R."/>
            <person name="Montgomery P."/>
            <person name="Pearson M."/>
            <person name="Howarth C."/>
            <person name="Larson L."/>
            <person name="White J."/>
            <person name="O'Leary S."/>
            <person name="Kodira C."/>
            <person name="Zeng Q."/>
            <person name="Yandava C."/>
            <person name="Alvarado L."/>
            <person name="Longcore J."/>
            <person name="James T."/>
        </authorList>
    </citation>
    <scope>NUCLEOTIDE SEQUENCE [LARGE SCALE GENOMIC DNA]</scope>
    <source>
        <strain evidence="9 10">JEL423</strain>
    </source>
</reference>
<keyword evidence="8" id="KW-0456">Lyase</keyword>
<reference evidence="9 10" key="2">
    <citation type="submission" date="2016-05" db="EMBL/GenBank/DDBJ databases">
        <title>Lineage-specific infection strategies underlie the spectrum of fungal disease in amphibians.</title>
        <authorList>
            <person name="Cuomo C.A."/>
            <person name="Farrer R.A."/>
            <person name="James T."/>
            <person name="Longcore J."/>
            <person name="Birren B."/>
        </authorList>
    </citation>
    <scope>NUCLEOTIDE SEQUENCE [LARGE SCALE GENOMIC DNA]</scope>
    <source>
        <strain evidence="9 10">JEL423</strain>
    </source>
</reference>
<comment type="cofactor">
    <cofactor evidence="1">
        <name>Zn(2+)</name>
        <dbReference type="ChEBI" id="CHEBI:29105"/>
    </cofactor>
</comment>
<dbReference type="PANTHER" id="PTHR12589">
    <property type="entry name" value="PYRUVOYL TETRAHYDROBIOPTERIN SYNTHASE"/>
    <property type="match status" value="1"/>
</dbReference>
<comment type="pathway">
    <text evidence="2">Cofactor biosynthesis; tetrahydrobiopterin biosynthesis; tetrahydrobiopterin from 7,8-dihydroneopterin triphosphate: step 1/3.</text>
</comment>
<dbReference type="Proteomes" id="UP000077115">
    <property type="component" value="Unassembled WGS sequence"/>
</dbReference>
<evidence type="ECO:0000313" key="9">
    <source>
        <dbReference type="EMBL" id="OAJ45287.1"/>
    </source>
</evidence>
<dbReference type="GO" id="GO:0005739">
    <property type="term" value="C:mitochondrion"/>
    <property type="evidence" value="ECO:0007669"/>
    <property type="project" value="TreeGrafter"/>
</dbReference>
<dbReference type="EMBL" id="DS022315">
    <property type="protein sequence ID" value="OAJ45287.1"/>
    <property type="molecule type" value="Genomic_DNA"/>
</dbReference>
<dbReference type="PANTHER" id="PTHR12589:SF7">
    <property type="entry name" value="6-PYRUVOYL TETRAHYDROBIOPTERIN SYNTHASE"/>
    <property type="match status" value="1"/>
</dbReference>
<dbReference type="GO" id="GO:0003874">
    <property type="term" value="F:6-pyruvoyltetrahydropterin synthase activity"/>
    <property type="evidence" value="ECO:0007669"/>
    <property type="project" value="UniProtKB-EC"/>
</dbReference>
<dbReference type="eggNOG" id="KOG4105">
    <property type="taxonomic scope" value="Eukaryota"/>
</dbReference>
<keyword evidence="6" id="KW-0862">Zinc</keyword>
<dbReference type="Pfam" id="PF01242">
    <property type="entry name" value="PTPS"/>
    <property type="match status" value="1"/>
</dbReference>
<keyword evidence="5" id="KW-0479">Metal-binding</keyword>
<evidence type="ECO:0000256" key="5">
    <source>
        <dbReference type="ARBA" id="ARBA00022723"/>
    </source>
</evidence>
<dbReference type="UniPathway" id="UPA00849">
    <property type="reaction ID" value="UER00819"/>
</dbReference>
<evidence type="ECO:0000256" key="8">
    <source>
        <dbReference type="ARBA" id="ARBA00023239"/>
    </source>
</evidence>
<evidence type="ECO:0000313" key="10">
    <source>
        <dbReference type="Proteomes" id="UP000077115"/>
    </source>
</evidence>
<dbReference type="OrthoDB" id="14045at2759"/>
<dbReference type="AlphaFoldDB" id="A0A177WYY5"/>
<dbReference type="InterPro" id="IPR038418">
    <property type="entry name" value="6-PTP_synth/QueD_sf"/>
</dbReference>
<evidence type="ECO:0000256" key="1">
    <source>
        <dbReference type="ARBA" id="ARBA00001947"/>
    </source>
</evidence>
<dbReference type="GO" id="GO:0046872">
    <property type="term" value="F:metal ion binding"/>
    <property type="evidence" value="ECO:0007669"/>
    <property type="project" value="UniProtKB-KW"/>
</dbReference>
<organism evidence="9 10">
    <name type="scientific">Batrachochytrium dendrobatidis (strain JEL423)</name>
    <dbReference type="NCBI Taxonomy" id="403673"/>
    <lineage>
        <taxon>Eukaryota</taxon>
        <taxon>Fungi</taxon>
        <taxon>Fungi incertae sedis</taxon>
        <taxon>Chytridiomycota</taxon>
        <taxon>Chytridiomycota incertae sedis</taxon>
        <taxon>Chytridiomycetes</taxon>
        <taxon>Rhizophydiales</taxon>
        <taxon>Rhizophydiales incertae sedis</taxon>
        <taxon>Batrachochytrium</taxon>
    </lineage>
</organism>
<gene>
    <name evidence="9" type="ORF">BDEG_28437</name>
</gene>
<proteinExistence type="inferred from homology"/>
<accession>A0A177WYY5</accession>
<evidence type="ECO:0000256" key="7">
    <source>
        <dbReference type="ARBA" id="ARBA00023007"/>
    </source>
</evidence>
<name>A0A177WYY5_BATDL</name>
<dbReference type="VEuPathDB" id="FungiDB:BDEG_28437"/>
<dbReference type="FunFam" id="3.30.479.10:FF:000003">
    <property type="entry name" value="6-pyruvoyl tetrahydrobiopterin synthase"/>
    <property type="match status" value="1"/>
</dbReference>
<dbReference type="SUPFAM" id="SSF55620">
    <property type="entry name" value="Tetrahydrobiopterin biosynthesis enzymes-like"/>
    <property type="match status" value="1"/>
</dbReference>
<comment type="similarity">
    <text evidence="3">Belongs to the PTPS family.</text>
</comment>
<dbReference type="GO" id="GO:0006729">
    <property type="term" value="P:tetrahydrobiopterin biosynthetic process"/>
    <property type="evidence" value="ECO:0007669"/>
    <property type="project" value="UniProtKB-UniPathway"/>
</dbReference>
<evidence type="ECO:0000256" key="3">
    <source>
        <dbReference type="ARBA" id="ARBA00009164"/>
    </source>
</evidence>
<protein>
    <recommendedName>
        <fullName evidence="4">6-pyruvoyltetrahydropterin synthase</fullName>
        <ecNumber evidence="4">4.2.3.12</ecNumber>
    </recommendedName>
</protein>
<evidence type="ECO:0000256" key="6">
    <source>
        <dbReference type="ARBA" id="ARBA00022833"/>
    </source>
</evidence>
<sequence length="127" mass="14556">MPTAIVTRAINFSAAHRMHSKAMTNEENVALYVEVSIKGKIDPITGMVLNLTDLKECMSRSIMDTLDHRNVDLDVPYFQDKVSTAEMITVYIWEQMLKYLPVSKTCSLYEVKLYETNNNIVIYRGES</sequence>
<evidence type="ECO:0000256" key="4">
    <source>
        <dbReference type="ARBA" id="ARBA00013100"/>
    </source>
</evidence>
<dbReference type="InterPro" id="IPR007115">
    <property type="entry name" value="6-PTP_synth/QueD"/>
</dbReference>
<dbReference type="Gene3D" id="3.30.479.10">
    <property type="entry name" value="6-pyruvoyl tetrahydropterin synthase/QueD"/>
    <property type="match status" value="1"/>
</dbReference>
<dbReference type="EC" id="4.2.3.12" evidence="4"/>